<dbReference type="PROSITE" id="PS51918">
    <property type="entry name" value="RADICAL_SAM"/>
    <property type="match status" value="1"/>
</dbReference>
<proteinExistence type="predicted"/>
<dbReference type="Pfam" id="PF04055">
    <property type="entry name" value="Radical_SAM"/>
    <property type="match status" value="1"/>
</dbReference>
<dbReference type="GO" id="GO:0003824">
    <property type="term" value="F:catalytic activity"/>
    <property type="evidence" value="ECO:0007669"/>
    <property type="project" value="InterPro"/>
</dbReference>
<evidence type="ECO:0000313" key="2">
    <source>
        <dbReference type="EMBL" id="NEU03874.1"/>
    </source>
</evidence>
<protein>
    <submittedName>
        <fullName evidence="2">Coproporphyrinogen III oxidase</fullName>
    </submittedName>
</protein>
<dbReference type="InterPro" id="IPR023404">
    <property type="entry name" value="rSAM_horseshoe"/>
</dbReference>
<dbReference type="SFLD" id="SFLDG01065">
    <property type="entry name" value="anaerobic_coproporphyrinogen-I"/>
    <property type="match status" value="1"/>
</dbReference>
<dbReference type="AlphaFoldDB" id="A0A6M0H141"/>
<dbReference type="PANTHER" id="PTHR13932:SF1">
    <property type="entry name" value="OXYGEN-INDEPENDENT COPROPORPHYRINOGEN-III OXIDASE-LIKE PROTEIN HEMZ"/>
    <property type="match status" value="1"/>
</dbReference>
<comment type="caution">
    <text evidence="2">The sequence shown here is derived from an EMBL/GenBank/DDBJ whole genome shotgun (WGS) entry which is preliminary data.</text>
</comment>
<dbReference type="SFLD" id="SFLDS00029">
    <property type="entry name" value="Radical_SAM"/>
    <property type="match status" value="1"/>
</dbReference>
<gene>
    <name evidence="2" type="ORF">G3M99_03185</name>
</gene>
<dbReference type="InterPro" id="IPR006638">
    <property type="entry name" value="Elp3/MiaA/NifB-like_rSAM"/>
</dbReference>
<dbReference type="SFLD" id="SFLDG01082">
    <property type="entry name" value="B12-binding_domain_containing"/>
    <property type="match status" value="1"/>
</dbReference>
<dbReference type="InterPro" id="IPR023995">
    <property type="entry name" value="HemZ"/>
</dbReference>
<sequence length="482" mass="56055">MYNKDTEIRVNLNNLQFRYDIFQIINLFYTLGDIEFVDEKEHIKIDIFQEKISIKHEDIIKDYTINDNYKIKEEVRKAVFAFLTDLTNKDLVWGTLVGIRPSKKAIELLEKGVSEDDIIKEFNDRYFTSKEKSQLCIDVAKWERNIINKDEKTISVYIGMPFCPTRCAYCSFTSNPISSCKNIVKPYLEALHKEISELSLYITKKELKIECVYFGGGTPTAVNNEEFEYIMGRIYSSFIENKNIKEFTVECGRPDSITREKLLTMQKYKVQRISINPQTMNDSTLKLIGRNHNVESVVEKFNLACELGFDNINMDIIVGLPGENLNNINKTCEAIKKLNPQSLTVHGMSIKRASKLYENLINNKKFEIPSQDELNDMYAKTVELSKELDMNPYYMYRQKNMVGNMENIGYSKNDKEGIYNIQMIEEKQTIVALGADAVSKVVFLNDNRIERFGNVKDVREYIKRIDEMIEKKINLLESLYGV</sequence>
<organism evidence="2 3">
    <name type="scientific">Clostridium senegalense</name>
    <dbReference type="NCBI Taxonomy" id="1465809"/>
    <lineage>
        <taxon>Bacteria</taxon>
        <taxon>Bacillati</taxon>
        <taxon>Bacillota</taxon>
        <taxon>Clostridia</taxon>
        <taxon>Eubacteriales</taxon>
        <taxon>Clostridiaceae</taxon>
        <taxon>Clostridium</taxon>
    </lineage>
</organism>
<evidence type="ECO:0000259" key="1">
    <source>
        <dbReference type="PROSITE" id="PS51918"/>
    </source>
</evidence>
<dbReference type="Proteomes" id="UP000481872">
    <property type="component" value="Unassembled WGS sequence"/>
</dbReference>
<dbReference type="PANTHER" id="PTHR13932">
    <property type="entry name" value="COPROPORPHYRINIGEN III OXIDASE"/>
    <property type="match status" value="1"/>
</dbReference>
<dbReference type="SUPFAM" id="SSF102114">
    <property type="entry name" value="Radical SAM enzymes"/>
    <property type="match status" value="1"/>
</dbReference>
<name>A0A6M0H141_9CLOT</name>
<accession>A0A6M0H141</accession>
<dbReference type="EMBL" id="JAAGPU010000003">
    <property type="protein sequence ID" value="NEU03874.1"/>
    <property type="molecule type" value="Genomic_DNA"/>
</dbReference>
<reference evidence="2 3" key="1">
    <citation type="submission" date="2020-02" db="EMBL/GenBank/DDBJ databases">
        <title>Genome assembly of a novel Clostridium senegalense strain.</title>
        <authorList>
            <person name="Gupta T.B."/>
            <person name="Jauregui R."/>
            <person name="Maclean P."/>
            <person name="Nawarathana A."/>
            <person name="Brightwell G."/>
        </authorList>
    </citation>
    <scope>NUCLEOTIDE SEQUENCE [LARGE SCALE GENOMIC DNA]</scope>
    <source>
        <strain evidence="2 3">AGRFS4</strain>
    </source>
</reference>
<dbReference type="InterPro" id="IPR034505">
    <property type="entry name" value="Coproporphyrinogen-III_oxidase"/>
</dbReference>
<dbReference type="NCBIfam" id="TIGR03994">
    <property type="entry name" value="rSAM_HemZ"/>
    <property type="match status" value="1"/>
</dbReference>
<dbReference type="Gene3D" id="3.80.30.20">
    <property type="entry name" value="tm_1862 like domain"/>
    <property type="match status" value="1"/>
</dbReference>
<dbReference type="GO" id="GO:0006779">
    <property type="term" value="P:porphyrin-containing compound biosynthetic process"/>
    <property type="evidence" value="ECO:0007669"/>
    <property type="project" value="TreeGrafter"/>
</dbReference>
<evidence type="ECO:0000313" key="3">
    <source>
        <dbReference type="Proteomes" id="UP000481872"/>
    </source>
</evidence>
<dbReference type="GO" id="GO:0005737">
    <property type="term" value="C:cytoplasm"/>
    <property type="evidence" value="ECO:0007669"/>
    <property type="project" value="TreeGrafter"/>
</dbReference>
<dbReference type="NCBIfam" id="NF006060">
    <property type="entry name" value="PRK08207.1-3"/>
    <property type="match status" value="1"/>
</dbReference>
<feature type="domain" description="Radical SAM core" evidence="1">
    <location>
        <begin position="148"/>
        <end position="391"/>
    </location>
</feature>
<dbReference type="RefSeq" id="WP_199869186.1">
    <property type="nucleotide sequence ID" value="NZ_JAAGPU010000003.1"/>
</dbReference>
<dbReference type="GO" id="GO:0051539">
    <property type="term" value="F:4 iron, 4 sulfur cluster binding"/>
    <property type="evidence" value="ECO:0007669"/>
    <property type="project" value="TreeGrafter"/>
</dbReference>
<keyword evidence="3" id="KW-1185">Reference proteome</keyword>
<dbReference type="SMART" id="SM00729">
    <property type="entry name" value="Elp3"/>
    <property type="match status" value="1"/>
</dbReference>
<dbReference type="SFLD" id="SFLDF00310">
    <property type="entry name" value="oxygen-independent_coproporphy"/>
    <property type="match status" value="1"/>
</dbReference>
<dbReference type="InterPro" id="IPR058240">
    <property type="entry name" value="rSAM_sf"/>
</dbReference>
<dbReference type="InterPro" id="IPR007197">
    <property type="entry name" value="rSAM"/>
</dbReference>